<dbReference type="Proteomes" id="UP000268857">
    <property type="component" value="Unassembled WGS sequence"/>
</dbReference>
<dbReference type="AlphaFoldDB" id="A0A3S0XQW9"/>
<keyword evidence="3" id="KW-1185">Reference proteome</keyword>
<proteinExistence type="predicted"/>
<gene>
    <name evidence="2" type="ORF">PCC6912_46000</name>
</gene>
<organism evidence="2 3">
    <name type="scientific">Chlorogloeopsis fritschii PCC 6912</name>
    <dbReference type="NCBI Taxonomy" id="211165"/>
    <lineage>
        <taxon>Bacteria</taxon>
        <taxon>Bacillati</taxon>
        <taxon>Cyanobacteriota</taxon>
        <taxon>Cyanophyceae</taxon>
        <taxon>Nostocales</taxon>
        <taxon>Chlorogloeopsidaceae</taxon>
        <taxon>Chlorogloeopsis</taxon>
    </lineage>
</organism>
<dbReference type="InterPro" id="IPR011990">
    <property type="entry name" value="TPR-like_helical_dom_sf"/>
</dbReference>
<feature type="compositionally biased region" description="Pro residues" evidence="1">
    <location>
        <begin position="665"/>
        <end position="677"/>
    </location>
</feature>
<comment type="caution">
    <text evidence="2">The sequence shown here is derived from an EMBL/GenBank/DDBJ whole genome shotgun (WGS) entry which is preliminary data.</text>
</comment>
<protein>
    <submittedName>
        <fullName evidence="2">Uncharacterized protein</fullName>
    </submittedName>
</protein>
<feature type="compositionally biased region" description="Polar residues" evidence="1">
    <location>
        <begin position="776"/>
        <end position="794"/>
    </location>
</feature>
<sequence>MTREKSIPHGNFTEKIQIEMIGKLTVGNYTIQVGSSQGAIANLATAREQPTLQQNSTPTLIRHPPCKQQIEYQEVFKEAIAALQSGQTVEFWNPTGLDQTDLLRCLAHELQASSSFADGVIYLSSIHPYVDDLLQSIWEVFYQSDILYKPTNIQIRQQIQNKQALVVLNEDKLTTDKVTELRNALGKCTFVFASSKQRLHKQGCSITLSGLSIQDALVLLEEELQSSLTIEERPAAITLCKILQGHPTYLRFAIAYMLEEGRSLADIVSQLPTNEPEKYLIQQILESLSGRQRSILDLLAVIGDAGLSAEEIVDITKQPKTPNILENLRRLHLLQQKENRYILNQTVAEVLPPAWKLRAALESAITYFTNWAKQYHQQPTILATEINAIVQVIEVAVKASHWQDVLHLVKAVESSLVLNRQWSLWEQMLQRGLQASQARGDRASQAWILHQLGTRALCLDENKTATDYLTKALELQLSLNNKSAVAATRHNFNVLSQNASTLPPQNFQSSSADINLDCNQQLGKDTNSQLPTLPPTLTRMSIVTKNPSPLYKPYNPTFLLSPKKIIAIGILTAGGLLVWFNWHRFTSPPTKPSTSEPKATIKPAPITKPNPKATQTPSAIPQPTSVPTVTPPSLPETTPIIDPVLTFPKPITDRSQQPKTKVTPISPPTSSPTPTPAPTAEATPTSIPTPSVETTPTPTPISPPLFESPTPESLPIPTFTPTPEPSSSEVPSSSMITPPPTSTATPKAEIKSPNPNVTVPIEELFNQPPTPKTETKSPAPNVTVTTIEEPFNQQ</sequence>
<dbReference type="Gene3D" id="1.25.40.10">
    <property type="entry name" value="Tetratricopeptide repeat domain"/>
    <property type="match status" value="1"/>
</dbReference>
<evidence type="ECO:0000313" key="2">
    <source>
        <dbReference type="EMBL" id="RUR75703.1"/>
    </source>
</evidence>
<feature type="region of interest" description="Disordered" evidence="1">
    <location>
        <begin position="587"/>
        <end position="794"/>
    </location>
</feature>
<reference evidence="2 3" key="1">
    <citation type="journal article" date="2019" name="Genome Biol. Evol.">
        <title>Day and night: Metabolic profiles and evolutionary relationships of six axenic non-marine cyanobacteria.</title>
        <authorList>
            <person name="Will S.E."/>
            <person name="Henke P."/>
            <person name="Boedeker C."/>
            <person name="Huang S."/>
            <person name="Brinkmann H."/>
            <person name="Rohde M."/>
            <person name="Jarek M."/>
            <person name="Friedl T."/>
            <person name="Seufert S."/>
            <person name="Schumacher M."/>
            <person name="Overmann J."/>
            <person name="Neumann-Schaal M."/>
            <person name="Petersen J."/>
        </authorList>
    </citation>
    <scope>NUCLEOTIDE SEQUENCE [LARGE SCALE GENOMIC DNA]</scope>
    <source>
        <strain evidence="2 3">PCC 6912</strain>
    </source>
</reference>
<feature type="compositionally biased region" description="Pro residues" evidence="1">
    <location>
        <begin position="712"/>
        <end position="724"/>
    </location>
</feature>
<feature type="compositionally biased region" description="Low complexity" evidence="1">
    <location>
        <begin position="725"/>
        <end position="746"/>
    </location>
</feature>
<evidence type="ECO:0000313" key="3">
    <source>
        <dbReference type="Proteomes" id="UP000268857"/>
    </source>
</evidence>
<dbReference type="RefSeq" id="WP_016878947.1">
    <property type="nucleotide sequence ID" value="NZ_AJLN01000125.1"/>
</dbReference>
<dbReference type="OrthoDB" id="526729at2"/>
<name>A0A3S0XQW9_CHLFR</name>
<accession>A0A3S0XQW9</accession>
<dbReference type="EMBL" id="RSCJ01000023">
    <property type="protein sequence ID" value="RUR75703.1"/>
    <property type="molecule type" value="Genomic_DNA"/>
</dbReference>
<evidence type="ECO:0000256" key="1">
    <source>
        <dbReference type="SAM" id="MobiDB-lite"/>
    </source>
</evidence>
<dbReference type="STRING" id="211165.GCA_000317285_05688"/>
<feature type="compositionally biased region" description="Low complexity" evidence="1">
    <location>
        <begin position="678"/>
        <end position="696"/>
    </location>
</feature>